<dbReference type="RefSeq" id="XP_041139075.1">
    <property type="nucleotide sequence ID" value="XM_041281284.1"/>
</dbReference>
<sequence length="263" mass="31209">MQNIRNIIRPHIEPTFYNHIVPRRWLHQVASIGTSDTVLNADQTSNIPRFSLSYKYNKFVQFRQKADSRINFLRMIIPEEYQVSNTILFNCVYFDPCNIIQTQHKDQFHDPVFLEQSKVLLLGKMALNHELEKFVLWLLGRKNQAELEKNGNFSLDMLSEVPKMVKTINNTAVRRKFISQFLNVYENKKLLDEDTETTTSIKIPEDIRHKVIPALLGFMILQIDSEKFSEFVLEFLIRGRDSKKKKYKHKGLYELSKRYRRHS</sequence>
<organism evidence="1 2">
    <name type="scientific">Dekkera bruxellensis</name>
    <name type="common">Brettanomyces custersii</name>
    <dbReference type="NCBI Taxonomy" id="5007"/>
    <lineage>
        <taxon>Eukaryota</taxon>
        <taxon>Fungi</taxon>
        <taxon>Dikarya</taxon>
        <taxon>Ascomycota</taxon>
        <taxon>Saccharomycotina</taxon>
        <taxon>Pichiomycetes</taxon>
        <taxon>Pichiales</taxon>
        <taxon>Pichiaceae</taxon>
        <taxon>Brettanomyces</taxon>
    </lineage>
</organism>
<evidence type="ECO:0000313" key="1">
    <source>
        <dbReference type="EMBL" id="QOU22582.1"/>
    </source>
</evidence>
<dbReference type="EMBL" id="CP063137">
    <property type="protein sequence ID" value="QOU22582.1"/>
    <property type="molecule type" value="Genomic_DNA"/>
</dbReference>
<proteinExistence type="predicted"/>
<reference evidence="1" key="2">
    <citation type="journal article" name="BMC Genomics">
        <title>New genome assemblies reveal patterns of domestication and adaptation across Brettanomyces (Dekkera) species.</title>
        <authorList>
            <person name="Roach M.J."/>
            <person name="Borneman A.R."/>
        </authorList>
    </citation>
    <scope>NUCLEOTIDE SEQUENCE</scope>
    <source>
        <strain evidence="1">UCD 2041</strain>
    </source>
</reference>
<gene>
    <name evidence="1" type="ORF">BRETT_002764</name>
</gene>
<accession>A0A871RI28</accession>
<dbReference type="OrthoDB" id="3989831at2759"/>
<dbReference type="AlphaFoldDB" id="A0A871RI28"/>
<dbReference type="KEGG" id="bbrx:BRETT_002764"/>
<name>A0A871RI28_DEKBR</name>
<reference evidence="1" key="1">
    <citation type="submission" date="2020-10" db="EMBL/GenBank/DDBJ databases">
        <authorList>
            <person name="Palmer J.M."/>
        </authorList>
    </citation>
    <scope>NUCLEOTIDE SEQUENCE</scope>
    <source>
        <strain evidence="1">UCD 2041</strain>
    </source>
</reference>
<dbReference type="GeneID" id="64574688"/>
<evidence type="ECO:0000313" key="2">
    <source>
        <dbReference type="Proteomes" id="UP000663131"/>
    </source>
</evidence>
<protein>
    <submittedName>
        <fullName evidence="1">Uncharacterized protein</fullName>
    </submittedName>
</protein>
<dbReference type="Proteomes" id="UP000663131">
    <property type="component" value="Chromosome 9"/>
</dbReference>